<dbReference type="GeneID" id="36396748"/>
<accession>A0A0P1AV67</accession>
<proteinExistence type="predicted"/>
<keyword evidence="2" id="KW-1185">Reference proteome</keyword>
<dbReference type="Proteomes" id="UP000054928">
    <property type="component" value="Unassembled WGS sequence"/>
</dbReference>
<name>A0A0P1AV67_PLAHL</name>
<dbReference type="AlphaFoldDB" id="A0A0P1AV67"/>
<evidence type="ECO:0000313" key="1">
    <source>
        <dbReference type="EMBL" id="CEG45394.1"/>
    </source>
</evidence>
<evidence type="ECO:0000313" key="2">
    <source>
        <dbReference type="Proteomes" id="UP000054928"/>
    </source>
</evidence>
<dbReference type="RefSeq" id="XP_024581763.1">
    <property type="nucleotide sequence ID" value="XM_024716134.1"/>
</dbReference>
<reference evidence="2" key="1">
    <citation type="submission" date="2014-09" db="EMBL/GenBank/DDBJ databases">
        <authorList>
            <person name="Sharma Rahul"/>
            <person name="Thines Marco"/>
        </authorList>
    </citation>
    <scope>NUCLEOTIDE SEQUENCE [LARGE SCALE GENOMIC DNA]</scope>
</reference>
<sequence length="59" mass="7003">MLLNNYEPHFPHYVRVRSGEFKSKVHLLFKRTLVVQLRIILTQLVSSFSTVRDRKTTCV</sequence>
<protein>
    <submittedName>
        <fullName evidence="1">Uncharacterized protein</fullName>
    </submittedName>
</protein>
<organism evidence="1 2">
    <name type="scientific">Plasmopara halstedii</name>
    <name type="common">Downy mildew of sunflower</name>
    <dbReference type="NCBI Taxonomy" id="4781"/>
    <lineage>
        <taxon>Eukaryota</taxon>
        <taxon>Sar</taxon>
        <taxon>Stramenopiles</taxon>
        <taxon>Oomycota</taxon>
        <taxon>Peronosporomycetes</taxon>
        <taxon>Peronosporales</taxon>
        <taxon>Peronosporaceae</taxon>
        <taxon>Plasmopara</taxon>
    </lineage>
</organism>
<dbReference type="EMBL" id="CCYD01001572">
    <property type="protein sequence ID" value="CEG45394.1"/>
    <property type="molecule type" value="Genomic_DNA"/>
</dbReference>